<dbReference type="CDD" id="cd03408">
    <property type="entry name" value="SPFH_like_u1"/>
    <property type="match status" value="1"/>
</dbReference>
<gene>
    <name evidence="2" type="ORF">RBI_I00445</name>
</gene>
<evidence type="ECO:0000256" key="1">
    <source>
        <dbReference type="SAM" id="MobiDB-lite"/>
    </source>
</evidence>
<name>A0ABP1WER1_9FIRM</name>
<feature type="region of interest" description="Disordered" evidence="1">
    <location>
        <begin position="343"/>
        <end position="369"/>
    </location>
</feature>
<protein>
    <recommendedName>
        <fullName evidence="4">SPFH domain-containing protein</fullName>
    </recommendedName>
</protein>
<keyword evidence="3" id="KW-1185">Reference proteome</keyword>
<dbReference type="InterPro" id="IPR033880">
    <property type="entry name" value="SPFH_YdjI"/>
</dbReference>
<proteinExistence type="predicted"/>
<dbReference type="PANTHER" id="PTHR37826:SF2">
    <property type="entry name" value="ZINC-RIBBON DOMAIN-CONTAINING PROTEIN"/>
    <property type="match status" value="1"/>
</dbReference>
<reference evidence="2 3" key="1">
    <citation type="journal article" date="2014" name="Int. J. Syst. Evol. Microbiol.">
        <title>Complete genome of a new Firmicutes species belonging to the dominant human colonic microbiota ('Ruminococcus bicirculans') reveals two chromosomes and a selective capacity to utilize plant glucans.</title>
        <authorList>
            <consortium name="NISC Comparative Sequencing Program"/>
            <person name="Wegmann U."/>
            <person name="Louis P."/>
            <person name="Goesmann A."/>
            <person name="Henrissat B."/>
            <person name="Duncan S.H."/>
            <person name="Flint H.J."/>
        </authorList>
    </citation>
    <scope>NUCLEOTIDE SEQUENCE [LARGE SCALE GENOMIC DNA]</scope>
    <source>
        <strain evidence="2 3">80/3</strain>
    </source>
</reference>
<evidence type="ECO:0000313" key="3">
    <source>
        <dbReference type="Proteomes" id="UP000027600"/>
    </source>
</evidence>
<dbReference type="EMBL" id="HF545616">
    <property type="protein sequence ID" value="CCO04173.1"/>
    <property type="molecule type" value="Genomic_DNA"/>
</dbReference>
<dbReference type="Proteomes" id="UP000027600">
    <property type="component" value="Chromosome I"/>
</dbReference>
<dbReference type="RefSeq" id="WP_038670696.1">
    <property type="nucleotide sequence ID" value="NZ_DAWEMR010000001.1"/>
</dbReference>
<organism evidence="2 3">
    <name type="scientific">Ruminococcus bicirculans</name>
    <name type="common">ex Wegman et al. 2014</name>
    <dbReference type="NCBI Taxonomy" id="1160721"/>
    <lineage>
        <taxon>Bacteria</taxon>
        <taxon>Bacillati</taxon>
        <taxon>Bacillota</taxon>
        <taxon>Clostridia</taxon>
        <taxon>Eubacteriales</taxon>
        <taxon>Oscillospiraceae</taxon>
        <taxon>Ruminococcus</taxon>
    </lineage>
</organism>
<dbReference type="CDD" id="cd00350">
    <property type="entry name" value="rubredoxin_like"/>
    <property type="match status" value="1"/>
</dbReference>
<evidence type="ECO:0008006" key="4">
    <source>
        <dbReference type="Google" id="ProtNLM"/>
    </source>
</evidence>
<dbReference type="PANTHER" id="PTHR37826">
    <property type="entry name" value="FLOTILLIN BAND_7_5 DOMAIN PROTEIN"/>
    <property type="match status" value="1"/>
</dbReference>
<accession>A0ABP1WER1</accession>
<sequence>MGLIKMFTSAVGSTFADQVVEYFRCEDMSTKILCQPATLVKRGKTVNNGTEGVISNGSRFDVAVNQAALLIENGRVHDFVIGTQETAGQYKYDSTVSPSLLGGGWGDLGASIKEIGRRFTAGGQAMNTMRLIYINLRPLPGNKIGFGKIPFRDGEMNLTLNAQGHGQYELQIVNPMNFYENVVQNVNKVLTVDSPDGVAVLGQLKADMTPKFQKALTRISAQKIPYDQLGLYPDELAEAMNAELEEKWATKGVKITSLAIELNVDEESKQRIAKFQEAKTVGSDPSMLYAMDRMSINKAREAAASNANGVMAGFMGMGMAGGMMGQPMDATMYQQQMQQNMMNQQAAQAAPQQAAPAAAPTQAAPTQAAPENGWTCACGTKNTGKFCANCGQPKPEPKPAADSWKCSCGTENTGKFCANCGSPKPEQPVGWTCSCGAVNKGKFCAECGKPKPASEPLYKCDKCGWEPEDPKNPPKFCPECGDPFNDNDIQK</sequence>
<evidence type="ECO:0000313" key="2">
    <source>
        <dbReference type="EMBL" id="CCO04173.1"/>
    </source>
</evidence>